<feature type="domain" description="GGDEF" evidence="10">
    <location>
        <begin position="762"/>
        <end position="895"/>
    </location>
</feature>
<feature type="domain" description="EAL" evidence="9">
    <location>
        <begin position="904"/>
        <end position="1156"/>
    </location>
</feature>
<dbReference type="SMART" id="SM00091">
    <property type="entry name" value="PAS"/>
    <property type="match status" value="3"/>
</dbReference>
<comment type="subcellular location">
    <subcellularLocation>
        <location evidence="1">Membrane</location>
    </subcellularLocation>
</comment>
<dbReference type="Pfam" id="PF03924">
    <property type="entry name" value="CHASE"/>
    <property type="match status" value="1"/>
</dbReference>
<gene>
    <name evidence="11" type="ORF">SAMN06296416_104203</name>
</gene>
<evidence type="ECO:0000256" key="1">
    <source>
        <dbReference type="ARBA" id="ARBA00004370"/>
    </source>
</evidence>
<evidence type="ECO:0000256" key="5">
    <source>
        <dbReference type="SAM" id="Phobius"/>
    </source>
</evidence>
<feature type="domain" description="PAS" evidence="6">
    <location>
        <begin position="608"/>
        <end position="651"/>
    </location>
</feature>
<dbReference type="InterPro" id="IPR052155">
    <property type="entry name" value="Biofilm_reg_signaling"/>
</dbReference>
<dbReference type="PROSITE" id="PS50113">
    <property type="entry name" value="PAC"/>
    <property type="match status" value="2"/>
</dbReference>
<evidence type="ECO:0000256" key="3">
    <source>
        <dbReference type="ARBA" id="ARBA00022989"/>
    </source>
</evidence>
<dbReference type="InterPro" id="IPR000160">
    <property type="entry name" value="GGDEF_dom"/>
</dbReference>
<dbReference type="PROSITE" id="PS50839">
    <property type="entry name" value="CHASE"/>
    <property type="match status" value="1"/>
</dbReference>
<dbReference type="Gene3D" id="3.30.70.270">
    <property type="match status" value="1"/>
</dbReference>
<dbReference type="PROSITE" id="PS50112">
    <property type="entry name" value="PAS"/>
    <property type="match status" value="1"/>
</dbReference>
<feature type="transmembrane region" description="Helical" evidence="5">
    <location>
        <begin position="28"/>
        <end position="51"/>
    </location>
</feature>
<keyword evidence="12" id="KW-1185">Reference proteome</keyword>
<dbReference type="AlphaFoldDB" id="A0A286D7F8"/>
<dbReference type="CDD" id="cd00130">
    <property type="entry name" value="PAS"/>
    <property type="match status" value="1"/>
</dbReference>
<dbReference type="InterPro" id="IPR042240">
    <property type="entry name" value="CHASE_sf"/>
</dbReference>
<dbReference type="InterPro" id="IPR035965">
    <property type="entry name" value="PAS-like_dom_sf"/>
</dbReference>
<proteinExistence type="predicted"/>
<dbReference type="PROSITE" id="PS50883">
    <property type="entry name" value="EAL"/>
    <property type="match status" value="1"/>
</dbReference>
<dbReference type="SMART" id="SM00052">
    <property type="entry name" value="EAL"/>
    <property type="match status" value="1"/>
</dbReference>
<dbReference type="GO" id="GO:0007165">
    <property type="term" value="P:signal transduction"/>
    <property type="evidence" value="ECO:0007669"/>
    <property type="project" value="UniProtKB-ARBA"/>
</dbReference>
<dbReference type="CDD" id="cd01948">
    <property type="entry name" value="EAL"/>
    <property type="match status" value="1"/>
</dbReference>
<evidence type="ECO:0000256" key="4">
    <source>
        <dbReference type="ARBA" id="ARBA00023136"/>
    </source>
</evidence>
<evidence type="ECO:0000259" key="9">
    <source>
        <dbReference type="PROSITE" id="PS50883"/>
    </source>
</evidence>
<dbReference type="Proteomes" id="UP000219374">
    <property type="component" value="Unassembled WGS sequence"/>
</dbReference>
<dbReference type="Pfam" id="PF08448">
    <property type="entry name" value="PAS_4"/>
    <property type="match status" value="3"/>
</dbReference>
<dbReference type="SUPFAM" id="SSF141868">
    <property type="entry name" value="EAL domain-like"/>
    <property type="match status" value="1"/>
</dbReference>
<accession>A0A286D7F8</accession>
<feature type="transmembrane region" description="Helical" evidence="5">
    <location>
        <begin position="330"/>
        <end position="351"/>
    </location>
</feature>
<dbReference type="OrthoDB" id="197861at2"/>
<organism evidence="11 12">
    <name type="scientific">Pseudoxanthomonas wuyuanensis</name>
    <dbReference type="NCBI Taxonomy" id="1073196"/>
    <lineage>
        <taxon>Bacteria</taxon>
        <taxon>Pseudomonadati</taxon>
        <taxon>Pseudomonadota</taxon>
        <taxon>Gammaproteobacteria</taxon>
        <taxon>Lysobacterales</taxon>
        <taxon>Lysobacteraceae</taxon>
        <taxon>Pseudoxanthomonas</taxon>
    </lineage>
</organism>
<dbReference type="Pfam" id="PF00563">
    <property type="entry name" value="EAL"/>
    <property type="match status" value="1"/>
</dbReference>
<feature type="domain" description="PAC" evidence="7">
    <location>
        <begin position="678"/>
        <end position="730"/>
    </location>
</feature>
<name>A0A286D7F8_9GAMM</name>
<evidence type="ECO:0000259" key="6">
    <source>
        <dbReference type="PROSITE" id="PS50112"/>
    </source>
</evidence>
<evidence type="ECO:0000256" key="2">
    <source>
        <dbReference type="ARBA" id="ARBA00022692"/>
    </source>
</evidence>
<dbReference type="Gene3D" id="3.30.450.350">
    <property type="entry name" value="CHASE domain"/>
    <property type="match status" value="1"/>
</dbReference>
<evidence type="ECO:0000313" key="11">
    <source>
        <dbReference type="EMBL" id="SOD54596.1"/>
    </source>
</evidence>
<keyword evidence="2 5" id="KW-0812">Transmembrane</keyword>
<dbReference type="Gene3D" id="3.30.450.20">
    <property type="entry name" value="PAS domain"/>
    <property type="match status" value="3"/>
</dbReference>
<evidence type="ECO:0000313" key="12">
    <source>
        <dbReference type="Proteomes" id="UP000219374"/>
    </source>
</evidence>
<evidence type="ECO:0000259" key="8">
    <source>
        <dbReference type="PROSITE" id="PS50839"/>
    </source>
</evidence>
<dbReference type="CDD" id="cd01949">
    <property type="entry name" value="GGDEF"/>
    <property type="match status" value="1"/>
</dbReference>
<dbReference type="InterPro" id="IPR000014">
    <property type="entry name" value="PAS"/>
</dbReference>
<dbReference type="InterPro" id="IPR029787">
    <property type="entry name" value="Nucleotide_cyclase"/>
</dbReference>
<dbReference type="EMBL" id="OCND01000004">
    <property type="protein sequence ID" value="SOD54596.1"/>
    <property type="molecule type" value="Genomic_DNA"/>
</dbReference>
<feature type="domain" description="PAC" evidence="7">
    <location>
        <begin position="556"/>
        <end position="607"/>
    </location>
</feature>
<dbReference type="InterPro" id="IPR000700">
    <property type="entry name" value="PAS-assoc_C"/>
</dbReference>
<dbReference type="SMART" id="SM00086">
    <property type="entry name" value="PAC"/>
    <property type="match status" value="2"/>
</dbReference>
<dbReference type="InterPro" id="IPR006189">
    <property type="entry name" value="CHASE_dom"/>
</dbReference>
<sequence>MDVNPDRASELRALSGTRRGAAGRLRRLDTLAWCVLALAVLLSLWLGYVGWQQARDSAKAQFDARAAAAATAIATRMHAYEDTVRAAAGALEARSQIDNANFHAFVDKLQIPSRQAGVHGLGFARLVAGQERDDYLAAQRASYGDSFDIHPAGERERYVVIDLLYPDLHGMRRLLGRDLLAEPARRAAVEQARDTGELAAAPRVVLADAAAGSPEAYGFLLFAPVYSVPLAPQSSIGQKQASLRGFAVAGFGWKQVIEQALGTGYPQYFDLQLGSGQPGEPPVFESRALRQQHGAAMRPAFSHTAQLQFFGRSWPLQLESPPLGAAVTGIPTLLLLVAGGIAFGILLFALLRNLARADHRSRALLDAVADHLPALIAYIDRNGMYGFANRATRDWFGSTVGWSGRTLEDVHADTPAFREALQRAMAECTPEHLAAWQAEIGHPPRPVQVYLVPDLEKDQQISGWYLMASDNSEQQRANRELALARDHLQRITDKLPALIAQYDRDERAVFFNRACADTVTWQQPYRPGIAIIELFGEEAYARRKPYIDAVLSGRDVDFETSFMGPEGLRRMHTYYTPDIDDAGRVNGFFVMSIDVTEKVRLETALYNANERAEVTLTSISEAVITVDVGQRVTYMNPAAEALSGWPLERALHQPLDQVVPLSQVTDLSQHDGPHPSAMMGDTELRRLDGRRILVERSLSPLHDRDEAMIGSVLVLRDITEARALSSRMAYLAHHDSLTGLPNRMQLNETLAQLISCATNRGNGVAVLFIDLDLFKHVNDALGHHIGDQLLQQVARRIQRNIGNLGSVYRTGGDEFVVLLDNVLTRDSVLQMADRLLAIGGTPYTVASHELHQAFSIGISLFPDDGYDAATLMMRADAAMYLAKRSGRNAARFYTRELAASVDARIELENSLRRGLRNGDLCLHYQPQVDRHSGRIVGIEGLARWQRGDQLVLPGEFLPIAEETNLIVDIDHWAIRAACRQNRIWQQSGLPPVRVSVNIAAANFDTDLLLDTVIAALEDSGLAPEFLELEVTETTIMRDVQRTDRILRALKSLGVRIAIDDFGTGFSSLSYLGNYGFNVLKIDQSFVRDVTEPNQGAITRAIIGLASQLQCRTIAEGVETEAQAAWLASNGCDEMQGNLFSPPLPASECARLLARNTIWTIPRQQRTLTAHWS</sequence>
<dbReference type="GO" id="GO:0016020">
    <property type="term" value="C:membrane"/>
    <property type="evidence" value="ECO:0007669"/>
    <property type="project" value="UniProtKB-SubCell"/>
</dbReference>
<dbReference type="PANTHER" id="PTHR44757">
    <property type="entry name" value="DIGUANYLATE CYCLASE DGCP"/>
    <property type="match status" value="1"/>
</dbReference>
<dbReference type="InterPro" id="IPR043128">
    <property type="entry name" value="Rev_trsase/Diguanyl_cyclase"/>
</dbReference>
<dbReference type="SMART" id="SM01079">
    <property type="entry name" value="CHASE"/>
    <property type="match status" value="1"/>
</dbReference>
<dbReference type="NCBIfam" id="TIGR00254">
    <property type="entry name" value="GGDEF"/>
    <property type="match status" value="1"/>
</dbReference>
<dbReference type="PROSITE" id="PS50887">
    <property type="entry name" value="GGDEF"/>
    <property type="match status" value="1"/>
</dbReference>
<dbReference type="InterPro" id="IPR001610">
    <property type="entry name" value="PAC"/>
</dbReference>
<dbReference type="NCBIfam" id="TIGR00229">
    <property type="entry name" value="sensory_box"/>
    <property type="match status" value="1"/>
</dbReference>
<dbReference type="PANTHER" id="PTHR44757:SF2">
    <property type="entry name" value="BIOFILM ARCHITECTURE MAINTENANCE PROTEIN MBAA"/>
    <property type="match status" value="1"/>
</dbReference>
<dbReference type="SMART" id="SM00267">
    <property type="entry name" value="GGDEF"/>
    <property type="match status" value="1"/>
</dbReference>
<evidence type="ECO:0000259" key="7">
    <source>
        <dbReference type="PROSITE" id="PS50113"/>
    </source>
</evidence>
<dbReference type="SUPFAM" id="SSF55785">
    <property type="entry name" value="PYP-like sensor domain (PAS domain)"/>
    <property type="match status" value="3"/>
</dbReference>
<dbReference type="SUPFAM" id="SSF55073">
    <property type="entry name" value="Nucleotide cyclase"/>
    <property type="match status" value="1"/>
</dbReference>
<dbReference type="GO" id="GO:0003824">
    <property type="term" value="F:catalytic activity"/>
    <property type="evidence" value="ECO:0007669"/>
    <property type="project" value="UniProtKB-ARBA"/>
</dbReference>
<keyword evidence="4 5" id="KW-0472">Membrane</keyword>
<dbReference type="InterPro" id="IPR035919">
    <property type="entry name" value="EAL_sf"/>
</dbReference>
<dbReference type="Pfam" id="PF00990">
    <property type="entry name" value="GGDEF"/>
    <property type="match status" value="1"/>
</dbReference>
<keyword evidence="3 5" id="KW-1133">Transmembrane helix</keyword>
<dbReference type="RefSeq" id="WP_097121869.1">
    <property type="nucleotide sequence ID" value="NZ_OCND01000004.1"/>
</dbReference>
<protein>
    <submittedName>
        <fullName evidence="11">PAS domain S-box-containing protein/diguanylate cyclase (GGDEF) domain-containing protein</fullName>
    </submittedName>
</protein>
<dbReference type="Gene3D" id="3.20.20.450">
    <property type="entry name" value="EAL domain"/>
    <property type="match status" value="1"/>
</dbReference>
<evidence type="ECO:0000259" key="10">
    <source>
        <dbReference type="PROSITE" id="PS50887"/>
    </source>
</evidence>
<feature type="domain" description="CHASE" evidence="8">
    <location>
        <begin position="93"/>
        <end position="261"/>
    </location>
</feature>
<dbReference type="InterPro" id="IPR001633">
    <property type="entry name" value="EAL_dom"/>
</dbReference>
<reference evidence="11 12" key="1">
    <citation type="submission" date="2017-09" db="EMBL/GenBank/DDBJ databases">
        <authorList>
            <person name="Ehlers B."/>
            <person name="Leendertz F.H."/>
        </authorList>
    </citation>
    <scope>NUCLEOTIDE SEQUENCE [LARGE SCALE GENOMIC DNA]</scope>
    <source>
        <strain evidence="11 12">CGMCC 1.10978</strain>
    </source>
</reference>
<dbReference type="InterPro" id="IPR013656">
    <property type="entry name" value="PAS_4"/>
</dbReference>